<dbReference type="EMBL" id="LAEV01001118">
    <property type="protein sequence ID" value="KKA28779.1"/>
    <property type="molecule type" value="Genomic_DNA"/>
</dbReference>
<evidence type="ECO:0000256" key="6">
    <source>
        <dbReference type="ARBA" id="ARBA00023242"/>
    </source>
</evidence>
<evidence type="ECO:0000256" key="2">
    <source>
        <dbReference type="ARBA" id="ARBA00004496"/>
    </source>
</evidence>
<sequence length="99" mass="10767">MASTEVSFPCSISLSIPFPTPRLANVALKAISVDPELSPLVHRSMRTDGPALLVDYKATTNRMLRVATNSFMASLKLTTEVMEKMDADVLEAGVQDKQV</sequence>
<dbReference type="GO" id="GO:0008033">
    <property type="term" value="P:tRNA processing"/>
    <property type="evidence" value="ECO:0007669"/>
    <property type="project" value="UniProtKB-KW"/>
</dbReference>
<evidence type="ECO:0000256" key="3">
    <source>
        <dbReference type="ARBA" id="ARBA00007073"/>
    </source>
</evidence>
<gene>
    <name evidence="7" type="ORF">TD95_002862</name>
</gene>
<dbReference type="OrthoDB" id="10025739at2759"/>
<name>A0A0F4ZDV9_9PEZI</name>
<dbReference type="PANTHER" id="PTHR31283:SF5">
    <property type="entry name" value="EKC_KEOPS COMPLEX SUBUNIT LAGE3"/>
    <property type="match status" value="1"/>
</dbReference>
<reference evidence="7 8" key="1">
    <citation type="submission" date="2015-03" db="EMBL/GenBank/DDBJ databases">
        <authorList>
            <person name="Radwan O."/>
            <person name="Al-Naeli F.A."/>
            <person name="Rendon G.A."/>
            <person name="Fields C."/>
        </authorList>
    </citation>
    <scope>NUCLEOTIDE SEQUENCE [LARGE SCALE GENOMIC DNA]</scope>
    <source>
        <strain evidence="7">CR-DP1</strain>
    </source>
</reference>
<evidence type="ECO:0000256" key="4">
    <source>
        <dbReference type="ARBA" id="ARBA00022490"/>
    </source>
</evidence>
<evidence type="ECO:0000313" key="7">
    <source>
        <dbReference type="EMBL" id="KKA28779.1"/>
    </source>
</evidence>
<dbReference type="GO" id="GO:0005737">
    <property type="term" value="C:cytoplasm"/>
    <property type="evidence" value="ECO:0007669"/>
    <property type="project" value="UniProtKB-SubCell"/>
</dbReference>
<dbReference type="InterPro" id="IPR015419">
    <property type="entry name" value="CTAG/Pcc1"/>
</dbReference>
<dbReference type="GO" id="GO:0070525">
    <property type="term" value="P:tRNA threonylcarbamoyladenosine metabolic process"/>
    <property type="evidence" value="ECO:0007669"/>
    <property type="project" value="TreeGrafter"/>
</dbReference>
<evidence type="ECO:0000313" key="8">
    <source>
        <dbReference type="Proteomes" id="UP000033483"/>
    </source>
</evidence>
<comment type="caution">
    <text evidence="7">The sequence shown here is derived from an EMBL/GenBank/DDBJ whole genome shotgun (WGS) entry which is preliminary data.</text>
</comment>
<dbReference type="GO" id="GO:0005634">
    <property type="term" value="C:nucleus"/>
    <property type="evidence" value="ECO:0007669"/>
    <property type="project" value="UniProtKB-SubCell"/>
</dbReference>
<dbReference type="FunFam" id="3.30.310.50:FF:000005">
    <property type="entry name" value="L antigen family member 3"/>
    <property type="match status" value="1"/>
</dbReference>
<dbReference type="Pfam" id="PF09341">
    <property type="entry name" value="Pcc1"/>
    <property type="match status" value="1"/>
</dbReference>
<dbReference type="AlphaFoldDB" id="A0A0F4ZDV9"/>
<dbReference type="Gene3D" id="3.30.310.50">
    <property type="entry name" value="Alpha-D-phosphohexomutase, C-terminal domain"/>
    <property type="match status" value="1"/>
</dbReference>
<comment type="subcellular location">
    <subcellularLocation>
        <location evidence="2">Cytoplasm</location>
    </subcellularLocation>
    <subcellularLocation>
        <location evidence="1">Nucleus</location>
    </subcellularLocation>
</comment>
<comment type="similarity">
    <text evidence="3">Belongs to the CTAG/PCC1 family.</text>
</comment>
<evidence type="ECO:0000256" key="1">
    <source>
        <dbReference type="ARBA" id="ARBA00004123"/>
    </source>
</evidence>
<dbReference type="Proteomes" id="UP000033483">
    <property type="component" value="Unassembled WGS sequence"/>
</dbReference>
<dbReference type="PANTHER" id="PTHR31283">
    <property type="entry name" value="EKC/KEOPS COMPLEX SUBUNIT PCC1 FAMILY MEMBER"/>
    <property type="match status" value="1"/>
</dbReference>
<protein>
    <recommendedName>
        <fullName evidence="9">Transcription factor Pcc1</fullName>
    </recommendedName>
</protein>
<proteinExistence type="inferred from homology"/>
<evidence type="ECO:0008006" key="9">
    <source>
        <dbReference type="Google" id="ProtNLM"/>
    </source>
</evidence>
<accession>A0A0F4ZDV9</accession>
<evidence type="ECO:0000256" key="5">
    <source>
        <dbReference type="ARBA" id="ARBA00022694"/>
    </source>
</evidence>
<dbReference type="GO" id="GO:0000408">
    <property type="term" value="C:EKC/KEOPS complex"/>
    <property type="evidence" value="ECO:0007669"/>
    <property type="project" value="TreeGrafter"/>
</dbReference>
<keyword evidence="8" id="KW-1185">Reference proteome</keyword>
<keyword evidence="6" id="KW-0539">Nucleus</keyword>
<keyword evidence="5" id="KW-0819">tRNA processing</keyword>
<organism evidence="7 8">
    <name type="scientific">Thielaviopsis punctulata</name>
    <dbReference type="NCBI Taxonomy" id="72032"/>
    <lineage>
        <taxon>Eukaryota</taxon>
        <taxon>Fungi</taxon>
        <taxon>Dikarya</taxon>
        <taxon>Ascomycota</taxon>
        <taxon>Pezizomycotina</taxon>
        <taxon>Sordariomycetes</taxon>
        <taxon>Hypocreomycetidae</taxon>
        <taxon>Microascales</taxon>
        <taxon>Ceratocystidaceae</taxon>
        <taxon>Thielaviopsis</taxon>
    </lineage>
</organism>
<keyword evidence="4" id="KW-0963">Cytoplasm</keyword>